<keyword evidence="8" id="KW-1185">Reference proteome</keyword>
<dbReference type="GO" id="GO:0000949">
    <property type="term" value="P:aromatic amino acid family catabolic process to alcohol via Ehrlich pathway"/>
    <property type="evidence" value="ECO:0007669"/>
    <property type="project" value="TreeGrafter"/>
</dbReference>
<comment type="caution">
    <text evidence="7">The sequence shown here is derived from an EMBL/GenBank/DDBJ whole genome shotgun (WGS) entry which is preliminary data.</text>
</comment>
<evidence type="ECO:0000256" key="4">
    <source>
        <dbReference type="ARBA" id="ARBA00022842"/>
    </source>
</evidence>
<evidence type="ECO:0000256" key="1">
    <source>
        <dbReference type="ARBA" id="ARBA00001964"/>
    </source>
</evidence>
<sequence length="197" mass="21034">MVWGLCIFCSLIMLSIRSNFGSCLHVEGYDFVVWGLATLKELRAGNAADGAGAGAVTFLCGWAKALSTQLLGLTARIFPSSTYHWIARFYSKTPVLPNSCNLLSAATTLLVYISICRNLPAVPHATLSRNHIPLAISPRLSKKMGFEAAVEATAVAAFLCKAVKPAILGGQNCELQMLVMPSAEGPVTEHLLHFIGA</sequence>
<dbReference type="InterPro" id="IPR012110">
    <property type="entry name" value="PDC/IPDC-like"/>
</dbReference>
<dbReference type="GO" id="GO:0046872">
    <property type="term" value="F:metal ion binding"/>
    <property type="evidence" value="ECO:0007669"/>
    <property type="project" value="UniProtKB-KW"/>
</dbReference>
<proteinExistence type="inferred from homology"/>
<dbReference type="GO" id="GO:0005829">
    <property type="term" value="C:cytosol"/>
    <property type="evidence" value="ECO:0007669"/>
    <property type="project" value="TreeGrafter"/>
</dbReference>
<evidence type="ECO:0000313" key="7">
    <source>
        <dbReference type="EMBL" id="KAJ6777427.1"/>
    </source>
</evidence>
<organism evidence="7 8">
    <name type="scientific">Salix koriyanagi</name>
    <dbReference type="NCBI Taxonomy" id="2511006"/>
    <lineage>
        <taxon>Eukaryota</taxon>
        <taxon>Viridiplantae</taxon>
        <taxon>Streptophyta</taxon>
        <taxon>Embryophyta</taxon>
        <taxon>Tracheophyta</taxon>
        <taxon>Spermatophyta</taxon>
        <taxon>Magnoliopsida</taxon>
        <taxon>eudicotyledons</taxon>
        <taxon>Gunneridae</taxon>
        <taxon>Pentapetalae</taxon>
        <taxon>rosids</taxon>
        <taxon>fabids</taxon>
        <taxon>Malpighiales</taxon>
        <taxon>Salicaceae</taxon>
        <taxon>Saliceae</taxon>
        <taxon>Salix</taxon>
    </lineage>
</organism>
<dbReference type="PANTHER" id="PTHR43452:SF20">
    <property type="entry name" value="PYRUVATE DECARBOXYLASE 2"/>
    <property type="match status" value="1"/>
</dbReference>
<dbReference type="GO" id="GO:0004737">
    <property type="term" value="F:pyruvate decarboxylase activity"/>
    <property type="evidence" value="ECO:0007669"/>
    <property type="project" value="TreeGrafter"/>
</dbReference>
<reference evidence="7" key="2">
    <citation type="journal article" date="2023" name="Int. J. Mol. Sci.">
        <title>De Novo Assembly and Annotation of 11 Diverse Shrub Willow (Salix) Genomes Reveals Novel Gene Organization in Sex-Linked Regions.</title>
        <authorList>
            <person name="Hyden B."/>
            <person name="Feng K."/>
            <person name="Yates T.B."/>
            <person name="Jawdy S."/>
            <person name="Cereghino C."/>
            <person name="Smart L.B."/>
            <person name="Muchero W."/>
        </authorList>
    </citation>
    <scope>NUCLEOTIDE SEQUENCE</scope>
    <source>
        <tissue evidence="7">Shoot tip</tissue>
    </source>
</reference>
<evidence type="ECO:0000313" key="8">
    <source>
        <dbReference type="Proteomes" id="UP001151752"/>
    </source>
</evidence>
<dbReference type="PANTHER" id="PTHR43452">
    <property type="entry name" value="PYRUVATE DECARBOXYLASE"/>
    <property type="match status" value="1"/>
</dbReference>
<comment type="similarity">
    <text evidence="2">Belongs to the TPP enzyme family.</text>
</comment>
<evidence type="ECO:0000256" key="2">
    <source>
        <dbReference type="ARBA" id="ARBA00007812"/>
    </source>
</evidence>
<evidence type="ECO:0000256" key="5">
    <source>
        <dbReference type="ARBA" id="ARBA00023052"/>
    </source>
</evidence>
<dbReference type="AlphaFoldDB" id="A0A9Q0X200"/>
<feature type="chain" id="PRO_5040150863" evidence="6">
    <location>
        <begin position="22"/>
        <end position="197"/>
    </location>
</feature>
<keyword evidence="3" id="KW-0479">Metal-binding</keyword>
<keyword evidence="7" id="KW-0670">Pyruvate</keyword>
<protein>
    <submittedName>
        <fullName evidence="7">PYRUVATE DECARBOXYLASE 1-LIKE</fullName>
    </submittedName>
</protein>
<accession>A0A9Q0X200</accession>
<keyword evidence="6" id="KW-0732">Signal</keyword>
<name>A0A9Q0X200_9ROSI</name>
<dbReference type="Proteomes" id="UP001151752">
    <property type="component" value="Chromosome 16"/>
</dbReference>
<reference evidence="7" key="1">
    <citation type="submission" date="2022-11" db="EMBL/GenBank/DDBJ databases">
        <authorList>
            <person name="Hyden B.L."/>
            <person name="Feng K."/>
            <person name="Yates T."/>
            <person name="Jawdy S."/>
            <person name="Smart L.B."/>
            <person name="Muchero W."/>
        </authorList>
    </citation>
    <scope>NUCLEOTIDE SEQUENCE</scope>
    <source>
        <tissue evidence="7">Shoot tip</tissue>
    </source>
</reference>
<keyword evidence="5" id="KW-0786">Thiamine pyrophosphate</keyword>
<comment type="cofactor">
    <cofactor evidence="1">
        <name>thiamine diphosphate</name>
        <dbReference type="ChEBI" id="CHEBI:58937"/>
    </cofactor>
</comment>
<gene>
    <name evidence="7" type="ORF">OIU74_001415</name>
</gene>
<evidence type="ECO:0000256" key="3">
    <source>
        <dbReference type="ARBA" id="ARBA00022723"/>
    </source>
</evidence>
<evidence type="ECO:0000256" key="6">
    <source>
        <dbReference type="SAM" id="SignalP"/>
    </source>
</evidence>
<keyword evidence="4" id="KW-0460">Magnesium</keyword>
<dbReference type="EMBL" id="JAPFFM010000001">
    <property type="protein sequence ID" value="KAJ6777427.1"/>
    <property type="molecule type" value="Genomic_DNA"/>
</dbReference>
<feature type="signal peptide" evidence="6">
    <location>
        <begin position="1"/>
        <end position="21"/>
    </location>
</feature>